<organism evidence="4 5">
    <name type="scientific">Longimonas halophila</name>
    <dbReference type="NCBI Taxonomy" id="1469170"/>
    <lineage>
        <taxon>Bacteria</taxon>
        <taxon>Pseudomonadati</taxon>
        <taxon>Rhodothermota</taxon>
        <taxon>Rhodothermia</taxon>
        <taxon>Rhodothermales</taxon>
        <taxon>Salisaetaceae</taxon>
        <taxon>Longimonas</taxon>
    </lineage>
</organism>
<dbReference type="EMBL" id="PDEP01000009">
    <property type="protein sequence ID" value="PEN06191.1"/>
    <property type="molecule type" value="Genomic_DNA"/>
</dbReference>
<evidence type="ECO:0000313" key="4">
    <source>
        <dbReference type="EMBL" id="PEN06191.1"/>
    </source>
</evidence>
<dbReference type="Proteomes" id="UP000221024">
    <property type="component" value="Unassembled WGS sequence"/>
</dbReference>
<sequence>MLQLSGCLAVSLALWGNALAVPLADDRPDASFTQALQDVPPSPARNASAPDTFAAPPRPVERDTTERDTTWHIGGLRADTLLAPADDSLTTDTTYTRAERLLPSRTGPVPFTERPASRIYPRRSPPTAELDTLTFGTEREAYRLTRPDGTSLRVDAATYRAERRAADRASSWRELAETRRQQSAEGGPVLGLNVVVPGGRSSAFSTVFGSPEVDLRVVGNANIDAGFIYRTSQERAATTGDAGQIDPNFGQDLQLGITGTIGDKLDINIDWDTNNPFDYQNQVSLLYTGYEDEILQRVEAGNVFLDTPSSLIRGGQSLFGIKSALQFGNLSLTAVASQQEGQGNTLSIEGGAESTEFDLKATDYDNGKHFFLSYYFRNRWNDALENPNAVTTFDGFDRITDVEVWRLETAPDPDAQNVRRSVAMVDIGEPVEVLTEADGFTTPVLPANANHQYSTANLETLRDGDTATPSEVLTGGTLPESLNEQDFQVGSYRLLSEGRDYTLNSRLGYISLQQSLRSNEAIAVAFRYREGAESVQVGDFTADSGGSTGGVNSDRLVLKLIRPSNPVQPSTQTNPAAWYLEMRNIYPLRGRNFDADNFELDIDYAPSGQSASNTITEVTGQTPLLQALGLDRLDQDGSLRPDNEFDFIPGVTIEPSTGLLIFPYLEPFGQRIIDVATESGSSAATGEEFAFRDLYRLKQETARDNSGDNVYQIRGSFQSSVQEFFDLDAFAGIVQGSVEVQSGGTTLQEGVDYVVDYQGGTVSITNPTYLTAGRDIEINYEENTLAQIQQKTLLGARADYSVRERLSVGATLMRLSERAPTDKFRIGEEPIQNTIWGVDGTVDLEPDWLTRTVDALPLLQTRADSRVSVSGEFAQLRPGHAETNAFTRAREDLQDEGFDFDSDELSGVSFIDDFEGFRNTFSLRAQPEAWTVSAPPLFPGESPESPTLTDDSLRTNWRGLFGWYQLNTSNRDRVADRSSVRGNPEATELVDTRDVFPGRDLRGETDPTLRTLDLYFSPYQRGPYNYTRALDEFIRRPDEVWGGMTRSLPEGYTDFSLQNVEFVEFIFKPYPQNEQEDAGDDATLHLNLGTISEDVIPDGRLNAEDGLSCNFGGTFSFNPWSRLPSGQQNGTVDVNAGCTQDLGLNGLVSSHPGDYPETLTEQFRYRSFLDALSTVNRAGLTPAQEQRLDAEIARAQRDPAADDYHFYSNNVFYEDPDFFPPALYPNGATIQQRFSRYFAGLELNTFEGQSRLATNVSEGRGRSRSPNTEDLSFTGSVDLENNYYEYDIPLSRATLQEQARPENTDNYIVSEVGDGWYKARVPVREFTRRVGEIDDFNRIESMRLWTRGHDVPITIRMASFELVGSQWQASEPVATEDSLMPGPGTLQISSINNEEDPTYAPPLGTIIGRDRTSRGAQRLAREQSMVISVDEMPARTQRGVFKTYTQGLDLLKYANIRMYTHLHGANSSAITKAALNDNLRLFVRFGTNEVDDYYEYEQPLTASDLPDGSQTRLDLWPRENEMNITVSALNQLKVARDANGAPVDSLFSNVGNDGTVRVPLRASPEGARIGIKGTPSLNSVNNIVIGVRHVGEDTVPLRDVTLWVDELRVSGYDEEGGWAATAQADVELADFATVRGNFNRSTDGFGGLSSTLAERDQSNTESWTLRTDVNLDKLLPARHNWRIPVTMEVRSNTTVPRFDPNRGDVRLSEVEAQINDNPALGETARSRALDSLRTASETYSLNRSLTVSLDKSNSSSRLMRYTVDALAFNASYSDREGRSPRQRIDNSWRWSGSFDYNVSFGEPRTLSPFGFLPDWPVLKRLSQLSWNYVPDAVGFNTSVNRSFTRQRTRSTALRANTNRLPNRIENPFRENQRFTHSRGGQLQYTPFSFLSTSFDTNTEQSLADLGSRFDRTVLVVDSTQTEIERTIDGKTLDQALADGDVTQAQVDAGRVFAEERLRTRSEGDVFESIFFGDGSPRTNTYNQRFSATLQPSLLEGDAFDWIRLQDISYSSNYQWQNASEGTLQGATATNRVTLRSGMTFDPSRVWGRFGFVERWRTAVRERQNESDRAPSSDDEDAEDEGESDDDGANDDDESGIPLPDIPLPNPLHLGQRLALAIIDMSPLSVNYTADRTTTLNNIGELRDDGTVQTSYSLVDALRGEGPSLGYRFGFQRSLSNDRRLVDSDSLDTITSNILGNTDRLEGRTGFQLSPALQVDLNWNVSWSKNTSTDLFPALNERGFPTGELERRRTESNTNALTTWAFGSYETLVSRQIDRLRSTQDADPGTVFDAVDLALTNKSVALDTRRAYLRGLGTIGQSGFLPMPLPNWNVSYSGLGDWPFIRSVVNSATLEHSYSGNFESQFDLRDTAGDTTSVAIGGASRSYTRPTYNVRGTTIDRQFNPLIGVDLRWSSSFSTSIDWNTSTTVFLSTSNLNIEESRTNELSLSLNFRSQGFDIPLLPLGRVDNTITLSLSGSRRAEDDQRFLLAGALRQAAGDPDFSVSQALEGDNVSTQTEAVRTTIEPKLTYQISDRVNGSLFISYEKFDGDNRRPSFTEVEGGFTFIIDLAEN</sequence>
<dbReference type="Pfam" id="PF14349">
    <property type="entry name" value="SprA_N"/>
    <property type="match status" value="2"/>
</dbReference>
<comment type="caution">
    <text evidence="4">The sequence shown here is derived from an EMBL/GenBank/DDBJ whole genome shotgun (WGS) entry which is preliminary data.</text>
</comment>
<dbReference type="NCBIfam" id="TIGR04189">
    <property type="entry name" value="surface_SprA"/>
    <property type="match status" value="1"/>
</dbReference>
<dbReference type="InterPro" id="IPR025684">
    <property type="entry name" value="SprA_N_dom"/>
</dbReference>
<feature type="region of interest" description="Disordered" evidence="1">
    <location>
        <begin position="33"/>
        <end position="66"/>
    </location>
</feature>
<feature type="region of interest" description="Disordered" evidence="1">
    <location>
        <begin position="1254"/>
        <end position="1273"/>
    </location>
</feature>
<proteinExistence type="predicted"/>
<name>A0A2H3NK68_9BACT</name>
<dbReference type="OrthoDB" id="9806090at2"/>
<gene>
    <name evidence="4" type="primary">sprA</name>
    <name evidence="4" type="ORF">CRI93_10210</name>
</gene>
<protein>
    <submittedName>
        <fullName evidence="4">Cell surface protein SprA</fullName>
    </submittedName>
</protein>
<feature type="signal peptide" evidence="2">
    <location>
        <begin position="1"/>
        <end position="20"/>
    </location>
</feature>
<feature type="compositionally biased region" description="Acidic residues" evidence="1">
    <location>
        <begin position="2072"/>
        <end position="2094"/>
    </location>
</feature>
<dbReference type="RefSeq" id="WP_098062537.1">
    <property type="nucleotide sequence ID" value="NZ_PDEP01000009.1"/>
</dbReference>
<feature type="region of interest" description="Disordered" evidence="1">
    <location>
        <begin position="2060"/>
        <end position="2103"/>
    </location>
</feature>
<evidence type="ECO:0000313" key="5">
    <source>
        <dbReference type="Proteomes" id="UP000221024"/>
    </source>
</evidence>
<accession>A0A2H3NK68</accession>
<evidence type="ECO:0000259" key="3">
    <source>
        <dbReference type="Pfam" id="PF14349"/>
    </source>
</evidence>
<evidence type="ECO:0000256" key="1">
    <source>
        <dbReference type="SAM" id="MobiDB-lite"/>
    </source>
</evidence>
<dbReference type="InterPro" id="IPR026377">
    <property type="entry name" value="Cell_surface_SprA"/>
</dbReference>
<feature type="compositionally biased region" description="Basic and acidic residues" evidence="1">
    <location>
        <begin position="2060"/>
        <end position="2071"/>
    </location>
</feature>
<feature type="domain" description="Gliding motility protein SprA N-terminal" evidence="3">
    <location>
        <begin position="1192"/>
        <end position="1709"/>
    </location>
</feature>
<reference evidence="4 5" key="1">
    <citation type="submission" date="2017-10" db="EMBL/GenBank/DDBJ databases">
        <title>Draft genome of Longimonas halophila.</title>
        <authorList>
            <person name="Goh K.M."/>
            <person name="Shamsir M.S."/>
            <person name="Lim S.W."/>
        </authorList>
    </citation>
    <scope>NUCLEOTIDE SEQUENCE [LARGE SCALE GENOMIC DNA]</scope>
    <source>
        <strain evidence="4 5">KCTC 42399</strain>
    </source>
</reference>
<keyword evidence="5" id="KW-1185">Reference proteome</keyword>
<feature type="region of interest" description="Disordered" evidence="1">
    <location>
        <begin position="104"/>
        <end position="128"/>
    </location>
</feature>
<evidence type="ECO:0000256" key="2">
    <source>
        <dbReference type="SAM" id="SignalP"/>
    </source>
</evidence>
<feature type="chain" id="PRO_5013803366" evidence="2">
    <location>
        <begin position="21"/>
        <end position="2567"/>
    </location>
</feature>
<feature type="domain" description="Gliding motility protein SprA N-terminal" evidence="3">
    <location>
        <begin position="221"/>
        <end position="412"/>
    </location>
</feature>
<keyword evidence="2" id="KW-0732">Signal</keyword>
<feature type="compositionally biased region" description="Polar residues" evidence="1">
    <location>
        <begin position="1264"/>
        <end position="1273"/>
    </location>
</feature>